<gene>
    <name evidence="1" type="ORF">BDA96_07G067200</name>
</gene>
<dbReference type="AlphaFoldDB" id="A0A921QJK2"/>
<dbReference type="EMBL" id="CM027686">
    <property type="protein sequence ID" value="KAG0522781.1"/>
    <property type="molecule type" value="Genomic_DNA"/>
</dbReference>
<comment type="caution">
    <text evidence="1">The sequence shown here is derived from an EMBL/GenBank/DDBJ whole genome shotgun (WGS) entry which is preliminary data.</text>
</comment>
<evidence type="ECO:0000313" key="2">
    <source>
        <dbReference type="Proteomes" id="UP000807115"/>
    </source>
</evidence>
<proteinExistence type="predicted"/>
<evidence type="ECO:0000313" key="1">
    <source>
        <dbReference type="EMBL" id="KAG0522781.1"/>
    </source>
</evidence>
<protein>
    <submittedName>
        <fullName evidence="1">Uncharacterized protein</fullName>
    </submittedName>
</protein>
<reference evidence="1" key="2">
    <citation type="submission" date="2020-10" db="EMBL/GenBank/DDBJ databases">
        <authorList>
            <person name="Cooper E.A."/>
            <person name="Brenton Z.W."/>
            <person name="Flinn B.S."/>
            <person name="Jenkins J."/>
            <person name="Shu S."/>
            <person name="Flowers D."/>
            <person name="Luo F."/>
            <person name="Wang Y."/>
            <person name="Xia P."/>
            <person name="Barry K."/>
            <person name="Daum C."/>
            <person name="Lipzen A."/>
            <person name="Yoshinaga Y."/>
            <person name="Schmutz J."/>
            <person name="Saski C."/>
            <person name="Vermerris W."/>
            <person name="Kresovich S."/>
        </authorList>
    </citation>
    <scope>NUCLEOTIDE SEQUENCE</scope>
</reference>
<reference evidence="1" key="1">
    <citation type="journal article" date="2019" name="BMC Genomics">
        <title>A new reference genome for Sorghum bicolor reveals high levels of sequence similarity between sweet and grain genotypes: implications for the genetics of sugar metabolism.</title>
        <authorList>
            <person name="Cooper E.A."/>
            <person name="Brenton Z.W."/>
            <person name="Flinn B.S."/>
            <person name="Jenkins J."/>
            <person name="Shu S."/>
            <person name="Flowers D."/>
            <person name="Luo F."/>
            <person name="Wang Y."/>
            <person name="Xia P."/>
            <person name="Barry K."/>
            <person name="Daum C."/>
            <person name="Lipzen A."/>
            <person name="Yoshinaga Y."/>
            <person name="Schmutz J."/>
            <person name="Saski C."/>
            <person name="Vermerris W."/>
            <person name="Kresovich S."/>
        </authorList>
    </citation>
    <scope>NUCLEOTIDE SEQUENCE</scope>
</reference>
<organism evidence="1 2">
    <name type="scientific">Sorghum bicolor</name>
    <name type="common">Sorghum</name>
    <name type="synonym">Sorghum vulgare</name>
    <dbReference type="NCBI Taxonomy" id="4558"/>
    <lineage>
        <taxon>Eukaryota</taxon>
        <taxon>Viridiplantae</taxon>
        <taxon>Streptophyta</taxon>
        <taxon>Embryophyta</taxon>
        <taxon>Tracheophyta</taxon>
        <taxon>Spermatophyta</taxon>
        <taxon>Magnoliopsida</taxon>
        <taxon>Liliopsida</taxon>
        <taxon>Poales</taxon>
        <taxon>Poaceae</taxon>
        <taxon>PACMAD clade</taxon>
        <taxon>Panicoideae</taxon>
        <taxon>Andropogonodae</taxon>
        <taxon>Andropogoneae</taxon>
        <taxon>Sorghinae</taxon>
        <taxon>Sorghum</taxon>
    </lineage>
</organism>
<name>A0A921QJK2_SORBI</name>
<sequence length="174" mass="18585">MPITTPNRIQSPSTTSATPFIAAAPTTAATQHPPPHAATFLPRETTLDSLNTGALEALQMTVVRGAPSCSHAPSPTVRESARFNLLLMVADQTGNAAPIAEDAARADFSNAWGSRVRDIDEVCRKEIRQIPSLTAPGMISANQEHGGLGIRDMELVNQSLIIHSTWALFSSKNF</sequence>
<dbReference type="Proteomes" id="UP000807115">
    <property type="component" value="Chromosome 7"/>
</dbReference>
<accession>A0A921QJK2</accession>